<proteinExistence type="predicted"/>
<dbReference type="AlphaFoldDB" id="A0AA37K8N7"/>
<keyword evidence="1" id="KW-0472">Membrane</keyword>
<organism evidence="2 3">
    <name type="scientific">Parabacteroides merdae</name>
    <dbReference type="NCBI Taxonomy" id="46503"/>
    <lineage>
        <taxon>Bacteria</taxon>
        <taxon>Pseudomonadati</taxon>
        <taxon>Bacteroidota</taxon>
        <taxon>Bacteroidia</taxon>
        <taxon>Bacteroidales</taxon>
        <taxon>Tannerellaceae</taxon>
        <taxon>Parabacteroides</taxon>
    </lineage>
</organism>
<dbReference type="EMBL" id="BQNZ01000003">
    <property type="protein sequence ID" value="GKH73346.1"/>
    <property type="molecule type" value="Genomic_DNA"/>
</dbReference>
<name>A0AA37K8N7_9BACT</name>
<evidence type="ECO:0000313" key="2">
    <source>
        <dbReference type="EMBL" id="GKH73346.1"/>
    </source>
</evidence>
<keyword evidence="1" id="KW-1133">Transmembrane helix</keyword>
<accession>A0AA37K8N7</accession>
<reference evidence="2" key="1">
    <citation type="submission" date="2022-01" db="EMBL/GenBank/DDBJ databases">
        <title>Novel bile acid biosynthetic pathways are enriched in the microbiome of centenarians.</title>
        <authorList>
            <person name="Sato Y."/>
            <person name="Atarashi K."/>
            <person name="Plichta R.D."/>
            <person name="Arai Y."/>
            <person name="Sasajima S."/>
            <person name="Kearney M.S."/>
            <person name="Suda W."/>
            <person name="Takeshita K."/>
            <person name="Sasaki T."/>
            <person name="Okamoto S."/>
            <person name="Skelly N.A."/>
            <person name="Okamura Y."/>
            <person name="Vlamakis H."/>
            <person name="Li Y."/>
            <person name="Tanoue T."/>
            <person name="Takei H."/>
            <person name="Nittono H."/>
            <person name="Narushima S."/>
            <person name="Irie J."/>
            <person name="Itoh H."/>
            <person name="Moriya K."/>
            <person name="Sugiura Y."/>
            <person name="Suematsu M."/>
            <person name="Moritoki N."/>
            <person name="Shibata S."/>
            <person name="Littman R.D."/>
            <person name="Fischbach A.M."/>
            <person name="Uwamino Y."/>
            <person name="Inoue T."/>
            <person name="Honda A."/>
            <person name="Hattori M."/>
            <person name="Murai T."/>
            <person name="Xavier J.R."/>
            <person name="Hirose N."/>
            <person name="Honda K."/>
        </authorList>
    </citation>
    <scope>NUCLEOTIDE SEQUENCE</scope>
    <source>
        <strain evidence="2">CE91-St3</strain>
    </source>
</reference>
<dbReference type="Proteomes" id="UP001055114">
    <property type="component" value="Unassembled WGS sequence"/>
</dbReference>
<dbReference type="RefSeq" id="WP_075965572.1">
    <property type="nucleotide sequence ID" value="NZ_BQNZ01000003.1"/>
</dbReference>
<gene>
    <name evidence="2" type="ORF">CE91St3_32090</name>
</gene>
<evidence type="ECO:0000256" key="1">
    <source>
        <dbReference type="SAM" id="Phobius"/>
    </source>
</evidence>
<protein>
    <submittedName>
        <fullName evidence="2">DUF4133 domain-containing protein</fullName>
    </submittedName>
</protein>
<evidence type="ECO:0000313" key="3">
    <source>
        <dbReference type="Proteomes" id="UP001055114"/>
    </source>
</evidence>
<sequence>MEGIGGFKVYKGLQRPLVFKNLKGKFIGWGAAALITSFLLCVLVGNLVGVLFGMVTLIVSFVLSMSFILYKQSQGLHSRDSGAGYYIVRRIVRGKLDL</sequence>
<comment type="caution">
    <text evidence="2">The sequence shown here is derived from an EMBL/GenBank/DDBJ whole genome shotgun (WGS) entry which is preliminary data.</text>
</comment>
<feature type="transmembrane region" description="Helical" evidence="1">
    <location>
        <begin position="26"/>
        <end position="45"/>
    </location>
</feature>
<keyword evidence="1" id="KW-0812">Transmembrane</keyword>
<feature type="transmembrane region" description="Helical" evidence="1">
    <location>
        <begin position="51"/>
        <end position="70"/>
    </location>
</feature>